<evidence type="ECO:0000313" key="1">
    <source>
        <dbReference type="EMBL" id="EJB60137.1"/>
    </source>
</evidence>
<comment type="caution">
    <text evidence="1">The sequence shown here is derived from an EMBL/GenBank/DDBJ whole genome shotgun (WGS) entry which is preliminary data.</text>
</comment>
<dbReference type="Proteomes" id="UP000005514">
    <property type="component" value="Unassembled WGS sequence"/>
</dbReference>
<evidence type="ECO:0000313" key="2">
    <source>
        <dbReference type="Proteomes" id="UP000005514"/>
    </source>
</evidence>
<dbReference type="EMBL" id="AKON01000018">
    <property type="protein sequence ID" value="EJB60137.1"/>
    <property type="molecule type" value="Genomic_DNA"/>
</dbReference>
<sequence length="45" mass="5399">MAYRSNFKHAVKFIAFFDEGMSYFWNVFCMLKICKGLKRGFDGFF</sequence>
<dbReference type="AlphaFoldDB" id="A0AB33XEF9"/>
<proteinExistence type="predicted"/>
<protein>
    <submittedName>
        <fullName evidence="1">Uncharacterized protein</fullName>
    </submittedName>
</protein>
<reference evidence="1 2" key="1">
    <citation type="submission" date="2012-04" db="EMBL/GenBank/DDBJ databases">
        <title>Genome sequence of Helicobacter pylori Hp H-42.</title>
        <authorList>
            <person name="Blanchard T.G."/>
            <person name="Czinn S.J."/>
            <person name="McCracken C."/>
            <person name="Abolude K."/>
            <person name="Maroo A."/>
            <person name="Santana-Cruz I."/>
            <person name="Tallon L.J."/>
            <person name="Ficke F.W.F."/>
        </authorList>
    </citation>
    <scope>NUCLEOTIDE SEQUENCE [LARGE SCALE GENOMIC DNA]</scope>
    <source>
        <strain evidence="1 2">Hp H-42</strain>
    </source>
</reference>
<accession>A0AB33XEF9</accession>
<gene>
    <name evidence="1" type="ORF">HPHPH42_1699</name>
</gene>
<organism evidence="1 2">
    <name type="scientific">Helicobacter pylori Hp H-42</name>
    <dbReference type="NCBI Taxonomy" id="992047"/>
    <lineage>
        <taxon>Bacteria</taxon>
        <taxon>Pseudomonadati</taxon>
        <taxon>Campylobacterota</taxon>
        <taxon>Epsilonproteobacteria</taxon>
        <taxon>Campylobacterales</taxon>
        <taxon>Helicobacteraceae</taxon>
        <taxon>Helicobacter</taxon>
    </lineage>
</organism>
<name>A0AB33XEF9_HELPX</name>